<feature type="region of interest" description="Disordered" evidence="5">
    <location>
        <begin position="142"/>
        <end position="180"/>
    </location>
</feature>
<evidence type="ECO:0000256" key="2">
    <source>
        <dbReference type="ARBA" id="ARBA00023125"/>
    </source>
</evidence>
<evidence type="ECO:0000256" key="3">
    <source>
        <dbReference type="ARBA" id="ARBA00023163"/>
    </source>
</evidence>
<dbReference type="InterPro" id="IPR003441">
    <property type="entry name" value="NAC-dom"/>
</dbReference>
<dbReference type="GO" id="GO:0006355">
    <property type="term" value="P:regulation of DNA-templated transcription"/>
    <property type="evidence" value="ECO:0007669"/>
    <property type="project" value="InterPro"/>
</dbReference>
<evidence type="ECO:0000256" key="4">
    <source>
        <dbReference type="ARBA" id="ARBA00023242"/>
    </source>
</evidence>
<feature type="compositionally biased region" description="Polar residues" evidence="5">
    <location>
        <begin position="158"/>
        <end position="178"/>
    </location>
</feature>
<dbReference type="GO" id="GO:0003677">
    <property type="term" value="F:DNA binding"/>
    <property type="evidence" value="ECO:0007669"/>
    <property type="project" value="UniProtKB-KW"/>
</dbReference>
<dbReference type="InterPro" id="IPR036093">
    <property type="entry name" value="NAC_dom_sf"/>
</dbReference>
<dbReference type="Proteomes" id="UP000245207">
    <property type="component" value="Unassembled WGS sequence"/>
</dbReference>
<proteinExistence type="predicted"/>
<dbReference type="Gene3D" id="2.170.150.80">
    <property type="entry name" value="NAC domain"/>
    <property type="match status" value="1"/>
</dbReference>
<sequence>MAYNNQEQHDYADSLEPGYRFCPTDVELIVYYLKPKIDTGRRHPNFRYYEVNIYDYGPDELTGIENTLMETDQIGKPRMAGNKTDWLMHEYTTNNPNIPRGSQEHKEDSNKLTGWVLCKIYKKEKKPAKDNVRYPEEAIVLQNQQLQDEPSPRHRRLSLNQEGNQSNGREQVPVQETNYRSEKDVQVELALFLRTSNQQSNLNIVHVRASQTFPTTIMKMSPNSVTMQPMPIFSGSKFKQQAVQDPPQAFATDLVQQSVGNSALVYYQNQSRPTSTNGFQFSCGASSSSSKGFPPAIVEPGDDDMVVPHKEDIYNNLATLDDFMTSPAQALAVYIDTSSNPMTMQQMASSQTLSDEVFQQQHVQNSCDDTPSLFNQSVIVDKNDYTYLDELMAELQKML</sequence>
<keyword evidence="8" id="KW-1185">Reference proteome</keyword>
<keyword evidence="2" id="KW-0238">DNA-binding</keyword>
<dbReference type="SUPFAM" id="SSF101941">
    <property type="entry name" value="NAC domain"/>
    <property type="match status" value="1"/>
</dbReference>
<accession>A0A2U1P5U7</accession>
<evidence type="ECO:0000256" key="5">
    <source>
        <dbReference type="SAM" id="MobiDB-lite"/>
    </source>
</evidence>
<dbReference type="OrthoDB" id="1509001at2759"/>
<dbReference type="PANTHER" id="PTHR31719">
    <property type="entry name" value="NAC TRANSCRIPTION FACTOR 56"/>
    <property type="match status" value="1"/>
</dbReference>
<keyword evidence="4" id="KW-0539">Nucleus</keyword>
<keyword evidence="3" id="KW-0804">Transcription</keyword>
<protein>
    <submittedName>
        <fullName evidence="7">NAC domain-containing protein</fullName>
    </submittedName>
</protein>
<dbReference type="PANTHER" id="PTHR31719:SF179">
    <property type="entry name" value="OS08G0148400 PROTEIN"/>
    <property type="match status" value="1"/>
</dbReference>
<evidence type="ECO:0000259" key="6">
    <source>
        <dbReference type="PROSITE" id="PS51005"/>
    </source>
</evidence>
<evidence type="ECO:0000313" key="7">
    <source>
        <dbReference type="EMBL" id="PWA81143.1"/>
    </source>
</evidence>
<dbReference type="EMBL" id="PKPP01001627">
    <property type="protein sequence ID" value="PWA81143.1"/>
    <property type="molecule type" value="Genomic_DNA"/>
</dbReference>
<dbReference type="Pfam" id="PF02365">
    <property type="entry name" value="NAM"/>
    <property type="match status" value="1"/>
</dbReference>
<name>A0A2U1P5U7_ARTAN</name>
<dbReference type="AlphaFoldDB" id="A0A2U1P5U7"/>
<comment type="caution">
    <text evidence="7">The sequence shown here is derived from an EMBL/GenBank/DDBJ whole genome shotgun (WGS) entry which is preliminary data.</text>
</comment>
<gene>
    <name evidence="7" type="ORF">CTI12_AA188900</name>
</gene>
<feature type="domain" description="NAC" evidence="6">
    <location>
        <begin position="1"/>
        <end position="123"/>
    </location>
</feature>
<reference evidence="7 8" key="1">
    <citation type="journal article" date="2018" name="Mol. Plant">
        <title>The genome of Artemisia annua provides insight into the evolution of Asteraceae family and artemisinin biosynthesis.</title>
        <authorList>
            <person name="Shen Q."/>
            <person name="Zhang L."/>
            <person name="Liao Z."/>
            <person name="Wang S."/>
            <person name="Yan T."/>
            <person name="Shi P."/>
            <person name="Liu M."/>
            <person name="Fu X."/>
            <person name="Pan Q."/>
            <person name="Wang Y."/>
            <person name="Lv Z."/>
            <person name="Lu X."/>
            <person name="Zhang F."/>
            <person name="Jiang W."/>
            <person name="Ma Y."/>
            <person name="Chen M."/>
            <person name="Hao X."/>
            <person name="Li L."/>
            <person name="Tang Y."/>
            <person name="Lv G."/>
            <person name="Zhou Y."/>
            <person name="Sun X."/>
            <person name="Brodelius P.E."/>
            <person name="Rose J.K.C."/>
            <person name="Tang K."/>
        </authorList>
    </citation>
    <scope>NUCLEOTIDE SEQUENCE [LARGE SCALE GENOMIC DNA]</scope>
    <source>
        <strain evidence="8">cv. Huhao1</strain>
        <tissue evidence="7">Leaf</tissue>
    </source>
</reference>
<evidence type="ECO:0000313" key="8">
    <source>
        <dbReference type="Proteomes" id="UP000245207"/>
    </source>
</evidence>
<organism evidence="7 8">
    <name type="scientific">Artemisia annua</name>
    <name type="common">Sweet wormwood</name>
    <dbReference type="NCBI Taxonomy" id="35608"/>
    <lineage>
        <taxon>Eukaryota</taxon>
        <taxon>Viridiplantae</taxon>
        <taxon>Streptophyta</taxon>
        <taxon>Embryophyta</taxon>
        <taxon>Tracheophyta</taxon>
        <taxon>Spermatophyta</taxon>
        <taxon>Magnoliopsida</taxon>
        <taxon>eudicotyledons</taxon>
        <taxon>Gunneridae</taxon>
        <taxon>Pentapetalae</taxon>
        <taxon>asterids</taxon>
        <taxon>campanulids</taxon>
        <taxon>Asterales</taxon>
        <taxon>Asteraceae</taxon>
        <taxon>Asteroideae</taxon>
        <taxon>Anthemideae</taxon>
        <taxon>Artemisiinae</taxon>
        <taxon>Artemisia</taxon>
    </lineage>
</organism>
<evidence type="ECO:0000256" key="1">
    <source>
        <dbReference type="ARBA" id="ARBA00023015"/>
    </source>
</evidence>
<dbReference type="PROSITE" id="PS51005">
    <property type="entry name" value="NAC"/>
    <property type="match status" value="1"/>
</dbReference>
<keyword evidence="1" id="KW-0805">Transcription regulation</keyword>